<dbReference type="Gene3D" id="3.30.160.100">
    <property type="entry name" value="Ribosome hibernation promotion factor-like"/>
    <property type="match status" value="1"/>
</dbReference>
<gene>
    <name evidence="1" type="ORF">LV89_02237</name>
</gene>
<dbReference type="CDD" id="cd00552">
    <property type="entry name" value="RaiA"/>
    <property type="match status" value="1"/>
</dbReference>
<dbReference type="EMBL" id="QGGO01000010">
    <property type="protein sequence ID" value="PWK26728.1"/>
    <property type="molecule type" value="Genomic_DNA"/>
</dbReference>
<dbReference type="InterPro" id="IPR003489">
    <property type="entry name" value="RHF/RaiA"/>
</dbReference>
<comment type="caution">
    <text evidence="1">The sequence shown here is derived from an EMBL/GenBank/DDBJ whole genome shotgun (WGS) entry which is preliminary data.</text>
</comment>
<proteinExistence type="predicted"/>
<dbReference type="Pfam" id="PF02482">
    <property type="entry name" value="Ribosomal_S30AE"/>
    <property type="match status" value="1"/>
</dbReference>
<keyword evidence="2" id="KW-1185">Reference proteome</keyword>
<reference evidence="1 2" key="1">
    <citation type="submission" date="2018-05" db="EMBL/GenBank/DDBJ databases">
        <title>Genomic Encyclopedia of Archaeal and Bacterial Type Strains, Phase II (KMG-II): from individual species to whole genera.</title>
        <authorList>
            <person name="Goeker M."/>
        </authorList>
    </citation>
    <scope>NUCLEOTIDE SEQUENCE [LARGE SCALE GENOMIC DNA]</scope>
    <source>
        <strain evidence="1 2">DSM 22214</strain>
    </source>
</reference>
<dbReference type="Proteomes" id="UP000245489">
    <property type="component" value="Unassembled WGS sequence"/>
</dbReference>
<name>A0A316E8D8_9BACT</name>
<evidence type="ECO:0000313" key="2">
    <source>
        <dbReference type="Proteomes" id="UP000245489"/>
    </source>
</evidence>
<organism evidence="1 2">
    <name type="scientific">Arcicella aurantiaca</name>
    <dbReference type="NCBI Taxonomy" id="591202"/>
    <lineage>
        <taxon>Bacteria</taxon>
        <taxon>Pseudomonadati</taxon>
        <taxon>Bacteroidota</taxon>
        <taxon>Cytophagia</taxon>
        <taxon>Cytophagales</taxon>
        <taxon>Flectobacillaceae</taxon>
        <taxon>Arcicella</taxon>
    </lineage>
</organism>
<evidence type="ECO:0000313" key="1">
    <source>
        <dbReference type="EMBL" id="PWK26728.1"/>
    </source>
</evidence>
<sequence>MGKSLLIIYQFKQGVRMKLQVHSIHFDADMKLLEFIQSKLNKLDMFYDRITGGEVFLRLDKGDTKKVRSKMLEVKINLPGGTLFVKEQASTFEEAMDIAIEALKVQLKKFKDKIQEKVNPTRNVLISMAMES</sequence>
<dbReference type="InterPro" id="IPR036567">
    <property type="entry name" value="RHF-like"/>
</dbReference>
<dbReference type="NCBIfam" id="TIGR00741">
    <property type="entry name" value="yfiA"/>
    <property type="match status" value="1"/>
</dbReference>
<accession>A0A316E8D8</accession>
<protein>
    <submittedName>
        <fullName evidence="1">Putative sigma-54 modulation protein</fullName>
    </submittedName>
</protein>
<dbReference type="AlphaFoldDB" id="A0A316E8D8"/>
<dbReference type="SUPFAM" id="SSF69754">
    <property type="entry name" value="Ribosome binding protein Y (YfiA homologue)"/>
    <property type="match status" value="1"/>
</dbReference>